<evidence type="ECO:0000259" key="2">
    <source>
        <dbReference type="PROSITE" id="PS51159"/>
    </source>
</evidence>
<dbReference type="GO" id="GO:0005979">
    <property type="term" value="P:regulation of glycogen biosynthetic process"/>
    <property type="evidence" value="ECO:0007669"/>
    <property type="project" value="TreeGrafter"/>
</dbReference>
<dbReference type="GO" id="GO:0000164">
    <property type="term" value="C:protein phosphatase type 1 complex"/>
    <property type="evidence" value="ECO:0007669"/>
    <property type="project" value="TreeGrafter"/>
</dbReference>
<dbReference type="GO" id="GO:2001069">
    <property type="term" value="F:glycogen binding"/>
    <property type="evidence" value="ECO:0007669"/>
    <property type="project" value="TreeGrafter"/>
</dbReference>
<feature type="domain" description="CBM21" evidence="2">
    <location>
        <begin position="282"/>
        <end position="391"/>
    </location>
</feature>
<dbReference type="Pfam" id="PF03370">
    <property type="entry name" value="CBM_21"/>
    <property type="match status" value="1"/>
</dbReference>
<dbReference type="OMA" id="NKFCFFT"/>
<evidence type="ECO:0000256" key="1">
    <source>
        <dbReference type="SAM" id="MobiDB-lite"/>
    </source>
</evidence>
<proteinExistence type="predicted"/>
<organism evidence="3 4">
    <name type="scientific">Coprinopsis cinerea (strain Okayama-7 / 130 / ATCC MYA-4618 / FGSC 9003)</name>
    <name type="common">Inky cap fungus</name>
    <name type="synonym">Hormographiella aspergillata</name>
    <dbReference type="NCBI Taxonomy" id="240176"/>
    <lineage>
        <taxon>Eukaryota</taxon>
        <taxon>Fungi</taxon>
        <taxon>Dikarya</taxon>
        <taxon>Basidiomycota</taxon>
        <taxon>Agaricomycotina</taxon>
        <taxon>Agaricomycetes</taxon>
        <taxon>Agaricomycetidae</taxon>
        <taxon>Agaricales</taxon>
        <taxon>Agaricineae</taxon>
        <taxon>Psathyrellaceae</taxon>
        <taxon>Coprinopsis</taxon>
    </lineage>
</organism>
<feature type="compositionally biased region" description="Basic residues" evidence="1">
    <location>
        <begin position="37"/>
        <end position="49"/>
    </location>
</feature>
<name>A8PAA0_COPC7</name>
<dbReference type="EMBL" id="AACS02000002">
    <property type="protein sequence ID" value="EAU81920.2"/>
    <property type="molecule type" value="Genomic_DNA"/>
</dbReference>
<feature type="compositionally biased region" description="Low complexity" evidence="1">
    <location>
        <begin position="672"/>
        <end position="683"/>
    </location>
</feature>
<dbReference type="AlphaFoldDB" id="A8PAA0"/>
<dbReference type="PANTHER" id="PTHR12307:SF36">
    <property type="entry name" value="GLYCOGEN-BINDING SUBUNIT 76A"/>
    <property type="match status" value="1"/>
</dbReference>
<feature type="region of interest" description="Disordered" evidence="1">
    <location>
        <begin position="492"/>
        <end position="531"/>
    </location>
</feature>
<feature type="compositionally biased region" description="Low complexity" evidence="1">
    <location>
        <begin position="237"/>
        <end position="254"/>
    </location>
</feature>
<protein>
    <submittedName>
        <fullName evidence="3">Protein phosphatase regulator</fullName>
    </submittedName>
</protein>
<dbReference type="GeneID" id="6016564"/>
<feature type="region of interest" description="Disordered" evidence="1">
    <location>
        <begin position="428"/>
        <end position="461"/>
    </location>
</feature>
<dbReference type="Proteomes" id="UP000001861">
    <property type="component" value="Unassembled WGS sequence"/>
</dbReference>
<keyword evidence="4" id="KW-1185">Reference proteome</keyword>
<feature type="compositionally biased region" description="Low complexity" evidence="1">
    <location>
        <begin position="692"/>
        <end position="711"/>
    </location>
</feature>
<comment type="caution">
    <text evidence="3">The sequence shown here is derived from an EMBL/GenBank/DDBJ whole genome shotgun (WGS) entry which is preliminary data.</text>
</comment>
<dbReference type="InterPro" id="IPR050782">
    <property type="entry name" value="PP1_regulatory_subunit_3"/>
</dbReference>
<accession>A8PAA0</accession>
<evidence type="ECO:0000313" key="3">
    <source>
        <dbReference type="EMBL" id="EAU81920.2"/>
    </source>
</evidence>
<feature type="compositionally biased region" description="Low complexity" evidence="1">
    <location>
        <begin position="514"/>
        <end position="524"/>
    </location>
</feature>
<feature type="region of interest" description="Disordered" evidence="1">
    <location>
        <begin position="233"/>
        <end position="259"/>
    </location>
</feature>
<feature type="region of interest" description="Disordered" evidence="1">
    <location>
        <begin position="663"/>
        <end position="726"/>
    </location>
</feature>
<dbReference type="RefSeq" id="XP_001839941.2">
    <property type="nucleotide sequence ID" value="XM_001839889.2"/>
</dbReference>
<dbReference type="HOGENOM" id="CLU_010342_0_0_1"/>
<dbReference type="OrthoDB" id="1881at2759"/>
<dbReference type="KEGG" id="cci:CC1G_06131"/>
<dbReference type="Gene3D" id="2.60.40.2440">
    <property type="entry name" value="Carbohydrate binding type-21 domain"/>
    <property type="match status" value="1"/>
</dbReference>
<feature type="region of interest" description="Disordered" evidence="1">
    <location>
        <begin position="543"/>
        <end position="571"/>
    </location>
</feature>
<dbReference type="InterPro" id="IPR038175">
    <property type="entry name" value="CBM21_dom_sf"/>
</dbReference>
<sequence>MAHHSQPLYSNAAVGCLPTLPRRTSTSRATLNQPIKRTPKSPGVHRLRRSVSSGSESDSSSVRSSSSGSATPLSLRARRARGPNPPPFPEPLTTTPVTSLRRHEPADPSTSSTAGGLKASKTEDNITLSQKKGSGSHPMIYVPGMSLRHGFPSTPSSDAPKSAAGIDAPKPIRKKSGQLVKPSLKSSRSTGDVGYRGLTSSKSEPTTPISKAVHFDSQLEHVKLFLAEQKPLAVSRDGSPTDDTSGTDSDFPSFIFGDSEDRRRSGRRRLVLDVVNMPPRINLPRGEVTLESMSLSTPHSSSIVGVVRVRNIAYAKLVTVRFTFDSWQTLSEVTARYSNSPSPEYDRFTFTINLTDILARIEEKTLVLAVRYSVAGQEFWDNNNTLNYVAKFSRVLRDRALSDEEVDDSKTGNLASLQNKLEKVVQGKEVAGGRSGPPAFLASPRQPSPVDADPETPTFKSTTSFAARYDFSASLKNPWRYQDTPVVPHLRTNSFPQFTKPGLASRSPPPPSSYSPSPSFSTKPVLPLGSPRDLTECATAVPVKPATTHSDDVEIPFPISPPRAETRSPTRHHRRGYFDMNAFHAPNVKHTPPISPRLNPTVGIYVPDNDDDDGVLLRSPILPLPEPPKSAPPALSLNSGFGVGAGSLGTMVAGLFGGDTSSEISTPSLGNTPTSSRDTTPSPVEGFKELPSTSTSASASTSSSSSSSSESTESEESDGPPSPEDHYRELISQYCFFTGFEDGLVSSPVQDGALLVESSFNIPPSKEGREREEEATPRLVSTRFGFDTVVVRGGSLTPTESRSATPVPFVV</sequence>
<dbReference type="VEuPathDB" id="FungiDB:CC1G_06131"/>
<feature type="compositionally biased region" description="Polar residues" evidence="1">
    <location>
        <begin position="198"/>
        <end position="209"/>
    </location>
</feature>
<dbReference type="InterPro" id="IPR005036">
    <property type="entry name" value="CBM21_dom"/>
</dbReference>
<dbReference type="PANTHER" id="PTHR12307">
    <property type="entry name" value="PROTEIN PHOSPHATASE 1 REGULATORY SUBUNIT"/>
    <property type="match status" value="1"/>
</dbReference>
<reference evidence="3 4" key="1">
    <citation type="journal article" date="2010" name="Proc. Natl. Acad. Sci. U.S.A.">
        <title>Insights into evolution of multicellular fungi from the assembled chromosomes of the mushroom Coprinopsis cinerea (Coprinus cinereus).</title>
        <authorList>
            <person name="Stajich J.E."/>
            <person name="Wilke S.K."/>
            <person name="Ahren D."/>
            <person name="Au C.H."/>
            <person name="Birren B.W."/>
            <person name="Borodovsky M."/>
            <person name="Burns C."/>
            <person name="Canback B."/>
            <person name="Casselton L.A."/>
            <person name="Cheng C.K."/>
            <person name="Deng J."/>
            <person name="Dietrich F.S."/>
            <person name="Fargo D.C."/>
            <person name="Farman M.L."/>
            <person name="Gathman A.C."/>
            <person name="Goldberg J."/>
            <person name="Guigo R."/>
            <person name="Hoegger P.J."/>
            <person name="Hooker J.B."/>
            <person name="Huggins A."/>
            <person name="James T.Y."/>
            <person name="Kamada T."/>
            <person name="Kilaru S."/>
            <person name="Kodira C."/>
            <person name="Kues U."/>
            <person name="Kupfer D."/>
            <person name="Kwan H.S."/>
            <person name="Lomsadze A."/>
            <person name="Li W."/>
            <person name="Lilly W.W."/>
            <person name="Ma L.J."/>
            <person name="Mackey A.J."/>
            <person name="Manning G."/>
            <person name="Martin F."/>
            <person name="Muraguchi H."/>
            <person name="Natvig D.O."/>
            <person name="Palmerini H."/>
            <person name="Ramesh M.A."/>
            <person name="Rehmeyer C.J."/>
            <person name="Roe B.A."/>
            <person name="Shenoy N."/>
            <person name="Stanke M."/>
            <person name="Ter-Hovhannisyan V."/>
            <person name="Tunlid A."/>
            <person name="Velagapudi R."/>
            <person name="Vision T.J."/>
            <person name="Zeng Q."/>
            <person name="Zolan M.E."/>
            <person name="Pukkila P.J."/>
        </authorList>
    </citation>
    <scope>NUCLEOTIDE SEQUENCE [LARGE SCALE GENOMIC DNA]</scope>
    <source>
        <strain evidence="4">Okayama-7 / 130 / ATCC MYA-4618 / FGSC 9003</strain>
    </source>
</reference>
<dbReference type="PROSITE" id="PS51159">
    <property type="entry name" value="CBM21"/>
    <property type="match status" value="1"/>
</dbReference>
<gene>
    <name evidence="3" type="ORF">CC1G_06131</name>
</gene>
<dbReference type="eggNOG" id="KOG3986">
    <property type="taxonomic scope" value="Eukaryota"/>
</dbReference>
<dbReference type="InParanoid" id="A8PAA0"/>
<feature type="region of interest" description="Disordered" evidence="1">
    <location>
        <begin position="18"/>
        <end position="209"/>
    </location>
</feature>
<feature type="compositionally biased region" description="Polar residues" evidence="1">
    <location>
        <begin position="22"/>
        <end position="35"/>
    </location>
</feature>
<feature type="compositionally biased region" description="Low complexity" evidence="1">
    <location>
        <begin position="50"/>
        <end position="69"/>
    </location>
</feature>
<evidence type="ECO:0000313" key="4">
    <source>
        <dbReference type="Proteomes" id="UP000001861"/>
    </source>
</evidence>
<dbReference type="GO" id="GO:0008157">
    <property type="term" value="F:protein phosphatase 1 binding"/>
    <property type="evidence" value="ECO:0007669"/>
    <property type="project" value="TreeGrafter"/>
</dbReference>
<dbReference type="STRING" id="240176.A8PAA0"/>